<dbReference type="EMBL" id="JMQM01000002">
    <property type="protein sequence ID" value="KFB08742.1"/>
    <property type="molecule type" value="Genomic_DNA"/>
</dbReference>
<comment type="caution">
    <text evidence="3">The sequence shown here is derived from an EMBL/GenBank/DDBJ whole genome shotgun (WGS) entry which is preliminary data.</text>
</comment>
<keyword evidence="1" id="KW-0812">Transmembrane</keyword>
<feature type="transmembrane region" description="Helical" evidence="1">
    <location>
        <begin position="44"/>
        <end position="65"/>
    </location>
</feature>
<dbReference type="InterPro" id="IPR049201">
    <property type="entry name" value="DUF6867"/>
</dbReference>
<keyword evidence="1" id="KW-0472">Membrane</keyword>
<keyword evidence="1" id="KW-1133">Transmembrane helix</keyword>
<dbReference type="Proteomes" id="UP000053675">
    <property type="component" value="Unassembled WGS sequence"/>
</dbReference>
<feature type="domain" description="DUF6867" evidence="2">
    <location>
        <begin position="13"/>
        <end position="117"/>
    </location>
</feature>
<sequence length="122" mass="13507">MEGNANSLIWEVSVWEFVFVTVLLAGGAAYLTGKAVASAWQPNLQLAAYVLLLGLATRFIHFALFNGTLLSPYYYIVDVVVLMAIAFVGKRITRARQMSTQYSFQYSRSGPMNWTKKAAADS</sequence>
<feature type="transmembrane region" description="Helical" evidence="1">
    <location>
        <begin position="12"/>
        <end position="32"/>
    </location>
</feature>
<reference evidence="3 4" key="1">
    <citation type="submission" date="2014-05" db="EMBL/GenBank/DDBJ databases">
        <title>Draft Genome Sequence of Nitratireductor basaltis Strain UMTGB225, A Marine Bacterium Isolated from Green Barrel Tunicate.</title>
        <authorList>
            <person name="Gan H.Y."/>
        </authorList>
    </citation>
    <scope>NUCLEOTIDE SEQUENCE [LARGE SCALE GENOMIC DNA]</scope>
    <source>
        <strain evidence="3 4">UMTGB225</strain>
    </source>
</reference>
<dbReference type="STRING" id="472175.EL18_02996"/>
<evidence type="ECO:0000313" key="4">
    <source>
        <dbReference type="Proteomes" id="UP000053675"/>
    </source>
</evidence>
<protein>
    <recommendedName>
        <fullName evidence="2">DUF6867 domain-containing protein</fullName>
    </recommendedName>
</protein>
<dbReference type="AlphaFoldDB" id="A0A084U706"/>
<dbReference type="Pfam" id="PF21741">
    <property type="entry name" value="DUF6867"/>
    <property type="match status" value="1"/>
</dbReference>
<evidence type="ECO:0000313" key="3">
    <source>
        <dbReference type="EMBL" id="KFB08742.1"/>
    </source>
</evidence>
<gene>
    <name evidence="3" type="ORF">EL18_02996</name>
</gene>
<name>A0A084U706_9HYPH</name>
<evidence type="ECO:0000256" key="1">
    <source>
        <dbReference type="SAM" id="Phobius"/>
    </source>
</evidence>
<feature type="transmembrane region" description="Helical" evidence="1">
    <location>
        <begin position="71"/>
        <end position="89"/>
    </location>
</feature>
<dbReference type="eggNOG" id="ENOG5032TBT">
    <property type="taxonomic scope" value="Bacteria"/>
</dbReference>
<keyword evidence="4" id="KW-1185">Reference proteome</keyword>
<evidence type="ECO:0000259" key="2">
    <source>
        <dbReference type="Pfam" id="PF21741"/>
    </source>
</evidence>
<proteinExistence type="predicted"/>
<dbReference type="OrthoDB" id="9806174at2"/>
<dbReference type="PATRIC" id="fig|472175.3.peg.2990"/>
<organism evidence="3 4">
    <name type="scientific">Nitratireductor basaltis</name>
    <dbReference type="NCBI Taxonomy" id="472175"/>
    <lineage>
        <taxon>Bacteria</taxon>
        <taxon>Pseudomonadati</taxon>
        <taxon>Pseudomonadota</taxon>
        <taxon>Alphaproteobacteria</taxon>
        <taxon>Hyphomicrobiales</taxon>
        <taxon>Phyllobacteriaceae</taxon>
        <taxon>Nitratireductor</taxon>
    </lineage>
</organism>
<dbReference type="RefSeq" id="WP_036485849.1">
    <property type="nucleotide sequence ID" value="NZ_JMQM01000002.1"/>
</dbReference>
<accession>A0A084U706</accession>